<evidence type="ECO:0000313" key="21">
    <source>
        <dbReference type="Proteomes" id="UP000678393"/>
    </source>
</evidence>
<dbReference type="GO" id="GO:0045296">
    <property type="term" value="F:cadherin binding"/>
    <property type="evidence" value="ECO:0007669"/>
    <property type="project" value="TreeGrafter"/>
</dbReference>
<evidence type="ECO:0000259" key="19">
    <source>
        <dbReference type="PROSITE" id="PS50268"/>
    </source>
</evidence>
<dbReference type="CDD" id="cd00110">
    <property type="entry name" value="LamG"/>
    <property type="match status" value="1"/>
</dbReference>
<dbReference type="PRINTS" id="PR00205">
    <property type="entry name" value="CADHERIN"/>
</dbReference>
<dbReference type="SMART" id="SM00282">
    <property type="entry name" value="LamG"/>
    <property type="match status" value="1"/>
</dbReference>
<evidence type="ECO:0000256" key="13">
    <source>
        <dbReference type="ARBA" id="ARBA00023157"/>
    </source>
</evidence>
<sequence length="1660" mass="183127">FNLWLEARDQSSTQLSTFQKLTVVVEDENDNAPMFSKSLFTAQIDENCVVGTKVMQVMASDVDSGSNQQLVYTIKSGNENNTFAVNSSTGLVTTINPSVDREKIAFYNLEIEASDMGTPRQSATTTLRITIRDLNDNQPTFTGSRSVAVPEDLPIGSLIMQLTTNDLDIGDNAKANFSFEHINDAFFPFAINSSTGSITNIQHLDAEVVLRYSVTVTVTDGSFIQRTPLVIRVLDVNDNPPKFQNSILVFNFTELQPPNTKVAQLSAVDQDRSIPNSKFFFSLKRPSSMFELTPETGEITALETMHFFGGEPFVASMNEHIVDVLVTDLGIPSLSSVASVVVRIIDANDHAPVFEQDFYFSAVPKTLQPSQKIIQVVAKDKMDFGKNADVVYEIIGGNGLPYFSVNTTTGDIFPKVLLSEHVNKRFVLMIKARDSGVPTMSSNATVEFDITEVNNYSPQFNSNRFQKQIREDVAEGHIIDTITATDSDQGLNGEIGYFITAGNDAGLFSINVTDGVLVVKGKLDYETKTSYNITVTARDKALFFKEVSKDYEIILLDVNDNKPAFDKDYYDAYVEENSQPNTAVFTVSATDADTLYSNTEICYSLVGDTNSKTFFTINQKTGDISSLNTVFDYEQRALYTLLVMAFNPEKGNCESALLKSVTTVYVHITGENEDRPQFVKKTYNFQVNESAPMGTSVGQVKALDNDAGIDGIVYYYLEGQSNLRGFSIEPVTGLVKVSKRPDYESSPYIVLTVIAKNWGSVKGNDTDTCTVNVTILDANDPPEFSKAIYQANITENSAGHTSVITVYAEDKDIRPENRGFSYEIIGGNEQGKFHMTAAGKVETTGTGVLDRESVATYTLVVGARDTHDPKILGSSTVVVELTDVNDNGPKFDPSHLRANISENETAGQTVVILKDYTIDADLPPNQGPYTYQMLTGRVETKQILNREAHSQFIISVVVADNGLPKMTSTLSFTVVVNDINNSQPSPRPLTVFVTHLENMRVFGRIAEVHPLDLDLTGKYSCSLVNGDQTPFAISKGCDLEVVDDLPDSTYTLIVQGSDEKFPSVTYNVTVVVETITNKTLVNSVAVILSNERASSFLEKKFQLFKRHVQEAFGISFQCKIFSLKEVNGALYVMLYVHDKEQRILSSRDINRGLTAAKDAVENSADVRIQTVAASRCGVNPCYNGGSCSTIVLLLNGTSIFESSAVIMTSPISDLGTSCFCSPAYTGQYCQQQQQLCGADYCANGGVCTGTSCQCPDEWVGNFCQTDVNECQTSSPCKNGATCRNTKGSFICECATGYHGPYCDSQNYCTNQPCSQHGKCQELPDSFQCICDYGYHGSSCQFSSMSFEKGSYAQFQPVNNYQALNMTLYFATVESNALLMFSPIIIKDSDKGFIAMEIVSSRLKVSFLMESRKSGQMTRVITVSPMMSVTNGYWYRADFVKSSTIATLVVQKCSESICEPCSDYRSDCYNESKFVSENPPVQGQYVSIGGIRNFADILYHNGHISTHDFRGCLHSVTINGRSFVVNRLDPGSNAPEDMYNVTETCPRTKPTNLCSEDEHVCYNNGVCVDSWSHISCRCPSEYMDDVCLIKNQPFTLGSNAVVRYSLRPSYVRDVKLASLVSEISRRRRATGDSTVMLRFRTKSDQGVLFRTHTDMISCVLW</sequence>
<dbReference type="Pfam" id="PF00028">
    <property type="entry name" value="Cadherin"/>
    <property type="match status" value="8"/>
</dbReference>
<proteinExistence type="inferred from homology"/>
<dbReference type="GO" id="GO:0007163">
    <property type="term" value="P:establishment or maintenance of cell polarity"/>
    <property type="evidence" value="ECO:0007669"/>
    <property type="project" value="UniProtKB-ARBA"/>
</dbReference>
<dbReference type="FunFam" id="2.60.40.60:FF:000106">
    <property type="entry name" value="FAT atypical cadherin 4"/>
    <property type="match status" value="1"/>
</dbReference>
<dbReference type="FunFam" id="2.10.25.10:FF:000471">
    <property type="entry name" value="Protein lin-12"/>
    <property type="match status" value="1"/>
</dbReference>
<dbReference type="CDD" id="cd11304">
    <property type="entry name" value="Cadherin_repeat"/>
    <property type="match status" value="10"/>
</dbReference>
<dbReference type="InterPro" id="IPR039808">
    <property type="entry name" value="Cadherin"/>
</dbReference>
<dbReference type="InterPro" id="IPR001791">
    <property type="entry name" value="Laminin_G"/>
</dbReference>
<evidence type="ECO:0000256" key="16">
    <source>
        <dbReference type="PROSITE-ProRule" id="PRU00076"/>
    </source>
</evidence>
<dbReference type="InterPro" id="IPR018097">
    <property type="entry name" value="EGF_Ca-bd_CS"/>
</dbReference>
<dbReference type="FunFam" id="2.60.40.60:FF:000020">
    <property type="entry name" value="Dachsous cadherin-related 1b"/>
    <property type="match status" value="1"/>
</dbReference>
<dbReference type="PROSITE" id="PS00232">
    <property type="entry name" value="CADHERIN_1"/>
    <property type="match status" value="5"/>
</dbReference>
<feature type="non-terminal residue" evidence="20">
    <location>
        <position position="1"/>
    </location>
</feature>
<dbReference type="SMART" id="SM00179">
    <property type="entry name" value="EGF_CA"/>
    <property type="match status" value="3"/>
</dbReference>
<evidence type="ECO:0000259" key="17">
    <source>
        <dbReference type="PROSITE" id="PS50025"/>
    </source>
</evidence>
<dbReference type="CDD" id="cd00053">
    <property type="entry name" value="EGF"/>
    <property type="match status" value="1"/>
</dbReference>
<dbReference type="SUPFAM" id="SSF49899">
    <property type="entry name" value="Concanavalin A-like lectins/glucanases"/>
    <property type="match status" value="1"/>
</dbReference>
<dbReference type="Pfam" id="PF07645">
    <property type="entry name" value="EGF_CA"/>
    <property type="match status" value="1"/>
</dbReference>
<dbReference type="FunFam" id="2.60.40.60:FF:000181">
    <property type="entry name" value="Predicted protein"/>
    <property type="match status" value="1"/>
</dbReference>
<feature type="domain" description="Cadherin" evidence="19">
    <location>
        <begin position="1"/>
        <end position="35"/>
    </location>
</feature>
<evidence type="ECO:0000256" key="8">
    <source>
        <dbReference type="ARBA" id="ARBA00022737"/>
    </source>
</evidence>
<keyword evidence="9 15" id="KW-0106">Calcium</keyword>
<evidence type="ECO:0000256" key="14">
    <source>
        <dbReference type="ARBA" id="ARBA00023180"/>
    </source>
</evidence>
<dbReference type="Gene3D" id="2.60.120.200">
    <property type="match status" value="1"/>
</dbReference>
<dbReference type="PROSITE" id="PS50268">
    <property type="entry name" value="CADHERIN_2"/>
    <property type="match status" value="10"/>
</dbReference>
<dbReference type="InterPro" id="IPR020894">
    <property type="entry name" value="Cadherin_CS"/>
</dbReference>
<evidence type="ECO:0000256" key="12">
    <source>
        <dbReference type="ARBA" id="ARBA00023136"/>
    </source>
</evidence>
<feature type="disulfide bond" evidence="16">
    <location>
        <begin position="1293"/>
        <end position="1302"/>
    </location>
</feature>
<protein>
    <submittedName>
        <fullName evidence="20">Uncharacterized protein</fullName>
    </submittedName>
</protein>
<dbReference type="PROSITE" id="PS01186">
    <property type="entry name" value="EGF_2"/>
    <property type="match status" value="2"/>
</dbReference>
<dbReference type="PROSITE" id="PS00022">
    <property type="entry name" value="EGF_1"/>
    <property type="match status" value="4"/>
</dbReference>
<evidence type="ECO:0000256" key="11">
    <source>
        <dbReference type="ARBA" id="ARBA00022989"/>
    </source>
</evidence>
<evidence type="ECO:0000256" key="6">
    <source>
        <dbReference type="ARBA" id="ARBA00022723"/>
    </source>
</evidence>
<dbReference type="SUPFAM" id="SSF49313">
    <property type="entry name" value="Cadherin-like"/>
    <property type="match status" value="10"/>
</dbReference>
<feature type="non-terminal residue" evidence="20">
    <location>
        <position position="1660"/>
    </location>
</feature>
<dbReference type="PANTHER" id="PTHR24027">
    <property type="entry name" value="CADHERIN-23"/>
    <property type="match status" value="1"/>
</dbReference>
<dbReference type="GO" id="GO:0008013">
    <property type="term" value="F:beta-catenin binding"/>
    <property type="evidence" value="ECO:0007669"/>
    <property type="project" value="TreeGrafter"/>
</dbReference>
<keyword evidence="8" id="KW-0677">Repeat</keyword>
<evidence type="ECO:0000313" key="20">
    <source>
        <dbReference type="EMBL" id="CAG5122530.1"/>
    </source>
</evidence>
<dbReference type="GO" id="GO:0005509">
    <property type="term" value="F:calcium ion binding"/>
    <property type="evidence" value="ECO:0007669"/>
    <property type="project" value="UniProtKB-UniRule"/>
</dbReference>
<evidence type="ECO:0000256" key="10">
    <source>
        <dbReference type="ARBA" id="ARBA00022889"/>
    </source>
</evidence>
<feature type="domain" description="Cadherin" evidence="19">
    <location>
        <begin position="244"/>
        <end position="354"/>
    </location>
</feature>
<dbReference type="PROSITE" id="PS01187">
    <property type="entry name" value="EGF_CA"/>
    <property type="match status" value="1"/>
</dbReference>
<evidence type="ECO:0000256" key="3">
    <source>
        <dbReference type="ARBA" id="ARBA00022475"/>
    </source>
</evidence>
<evidence type="ECO:0000256" key="5">
    <source>
        <dbReference type="ARBA" id="ARBA00022692"/>
    </source>
</evidence>
<keyword evidence="14" id="KW-0325">Glycoprotein</keyword>
<feature type="disulfide bond" evidence="16">
    <location>
        <begin position="1330"/>
        <end position="1339"/>
    </location>
</feature>
<feature type="disulfide bond" evidence="16">
    <location>
        <begin position="1577"/>
        <end position="1586"/>
    </location>
</feature>
<dbReference type="FunFam" id="2.60.40.60:FF:000013">
    <property type="entry name" value="Cadherin EGF LAG seven-pass G-type receptor"/>
    <property type="match status" value="1"/>
</dbReference>
<dbReference type="EMBL" id="CAJHNH020001313">
    <property type="protein sequence ID" value="CAG5122530.1"/>
    <property type="molecule type" value="Genomic_DNA"/>
</dbReference>
<evidence type="ECO:0000256" key="7">
    <source>
        <dbReference type="ARBA" id="ARBA00022729"/>
    </source>
</evidence>
<feature type="domain" description="Cadherin" evidence="19">
    <location>
        <begin position="892"/>
        <end position="986"/>
    </location>
</feature>
<dbReference type="FunFam" id="2.60.40.60:FF:000116">
    <property type="entry name" value="Dachsous cadherin-related 2"/>
    <property type="match status" value="1"/>
</dbReference>
<dbReference type="FunFam" id="2.60.40.60:FF:000123">
    <property type="entry name" value="Protocadherin beta 4"/>
    <property type="match status" value="1"/>
</dbReference>
<dbReference type="InterPro" id="IPR002126">
    <property type="entry name" value="Cadherin-like_dom"/>
</dbReference>
<keyword evidence="21" id="KW-1185">Reference proteome</keyword>
<dbReference type="InterPro" id="IPR000152">
    <property type="entry name" value="EGF-type_Asp/Asn_hydroxyl_site"/>
</dbReference>
<reference evidence="20" key="1">
    <citation type="submission" date="2021-04" db="EMBL/GenBank/DDBJ databases">
        <authorList>
            <consortium name="Molecular Ecology Group"/>
        </authorList>
    </citation>
    <scope>NUCLEOTIDE SEQUENCE</scope>
</reference>
<dbReference type="PROSITE" id="PS00010">
    <property type="entry name" value="ASX_HYDROXYL"/>
    <property type="match status" value="1"/>
</dbReference>
<feature type="domain" description="Cadherin" evidence="19">
    <location>
        <begin position="566"/>
        <end position="678"/>
    </location>
</feature>
<organism evidence="20 21">
    <name type="scientific">Candidula unifasciata</name>
    <dbReference type="NCBI Taxonomy" id="100452"/>
    <lineage>
        <taxon>Eukaryota</taxon>
        <taxon>Metazoa</taxon>
        <taxon>Spiralia</taxon>
        <taxon>Lophotrochozoa</taxon>
        <taxon>Mollusca</taxon>
        <taxon>Gastropoda</taxon>
        <taxon>Heterobranchia</taxon>
        <taxon>Euthyneura</taxon>
        <taxon>Panpulmonata</taxon>
        <taxon>Eupulmonata</taxon>
        <taxon>Stylommatophora</taxon>
        <taxon>Helicina</taxon>
        <taxon>Helicoidea</taxon>
        <taxon>Geomitridae</taxon>
        <taxon>Candidula</taxon>
    </lineage>
</organism>
<dbReference type="PROSITE" id="PS50026">
    <property type="entry name" value="EGF_3"/>
    <property type="match status" value="3"/>
</dbReference>
<feature type="domain" description="Cadherin" evidence="19">
    <location>
        <begin position="36"/>
        <end position="141"/>
    </location>
</feature>
<evidence type="ECO:0000256" key="4">
    <source>
        <dbReference type="ARBA" id="ARBA00022536"/>
    </source>
</evidence>
<dbReference type="SUPFAM" id="SSF57196">
    <property type="entry name" value="EGF/Laminin"/>
    <property type="match status" value="3"/>
</dbReference>
<gene>
    <name evidence="20" type="ORF">CUNI_LOCUS8088</name>
</gene>
<keyword evidence="3" id="KW-1003">Cell membrane</keyword>
<dbReference type="CDD" id="cd00054">
    <property type="entry name" value="EGF_CA"/>
    <property type="match status" value="2"/>
</dbReference>
<dbReference type="SMART" id="SM00112">
    <property type="entry name" value="CA"/>
    <property type="match status" value="9"/>
</dbReference>
<dbReference type="InterPro" id="IPR000742">
    <property type="entry name" value="EGF"/>
</dbReference>
<feature type="domain" description="Cadherin" evidence="19">
    <location>
        <begin position="461"/>
        <end position="565"/>
    </location>
</feature>
<dbReference type="GO" id="GO:0016342">
    <property type="term" value="C:catenin complex"/>
    <property type="evidence" value="ECO:0007669"/>
    <property type="project" value="TreeGrafter"/>
</dbReference>
<comment type="similarity">
    <text evidence="2">Belongs to the NOTCH family.</text>
</comment>
<keyword evidence="10" id="KW-0130">Cell adhesion</keyword>
<accession>A0A8S3Z4K8</accession>
<dbReference type="Pfam" id="PF00008">
    <property type="entry name" value="EGF"/>
    <property type="match status" value="1"/>
</dbReference>
<comment type="subcellular location">
    <subcellularLocation>
        <location evidence="1">Cell membrane</location>
        <topology evidence="1">Single-pass type I membrane protein</topology>
    </subcellularLocation>
</comment>
<dbReference type="InterPro" id="IPR001881">
    <property type="entry name" value="EGF-like_Ca-bd_dom"/>
</dbReference>
<dbReference type="InterPro" id="IPR013320">
    <property type="entry name" value="ConA-like_dom_sf"/>
</dbReference>
<feature type="domain" description="EGF-like" evidence="18">
    <location>
        <begin position="1549"/>
        <end position="1587"/>
    </location>
</feature>
<dbReference type="OrthoDB" id="6252479at2759"/>
<dbReference type="GO" id="GO:0007156">
    <property type="term" value="P:homophilic cell adhesion via plasma membrane adhesion molecules"/>
    <property type="evidence" value="ECO:0007669"/>
    <property type="project" value="InterPro"/>
</dbReference>
<keyword evidence="13 16" id="KW-1015">Disulfide bond</keyword>
<comment type="caution">
    <text evidence="16">Lacks conserved residue(s) required for the propagation of feature annotation.</text>
</comment>
<dbReference type="PANTHER" id="PTHR24027:SF438">
    <property type="entry name" value="CADHERIN 23"/>
    <property type="match status" value="1"/>
</dbReference>
<feature type="domain" description="Cadherin" evidence="19">
    <location>
        <begin position="785"/>
        <end position="891"/>
    </location>
</feature>
<keyword evidence="6" id="KW-0479">Metal-binding</keyword>
<dbReference type="Pfam" id="PF02210">
    <property type="entry name" value="Laminin_G_2"/>
    <property type="match status" value="1"/>
</dbReference>
<evidence type="ECO:0000256" key="1">
    <source>
        <dbReference type="ARBA" id="ARBA00004251"/>
    </source>
</evidence>
<feature type="domain" description="EGF-like" evidence="18">
    <location>
        <begin position="1304"/>
        <end position="1340"/>
    </location>
</feature>
<feature type="domain" description="EGF-like" evidence="18">
    <location>
        <begin position="1266"/>
        <end position="1303"/>
    </location>
</feature>
<feature type="domain" description="Cadherin" evidence="19">
    <location>
        <begin position="355"/>
        <end position="460"/>
    </location>
</feature>
<keyword evidence="5" id="KW-0812">Transmembrane</keyword>
<comment type="caution">
    <text evidence="20">The sequence shown here is derived from an EMBL/GenBank/DDBJ whole genome shotgun (WGS) entry which is preliminary data.</text>
</comment>
<keyword evidence="4 16" id="KW-0245">EGF-like domain</keyword>
<name>A0A8S3Z4K8_9EUPU</name>
<evidence type="ECO:0000256" key="2">
    <source>
        <dbReference type="ARBA" id="ARBA00005847"/>
    </source>
</evidence>
<evidence type="ECO:0000256" key="15">
    <source>
        <dbReference type="PROSITE-ProRule" id="PRU00043"/>
    </source>
</evidence>
<feature type="domain" description="Cadherin" evidence="19">
    <location>
        <begin position="141"/>
        <end position="243"/>
    </location>
</feature>
<dbReference type="Proteomes" id="UP000678393">
    <property type="component" value="Unassembled WGS sequence"/>
</dbReference>
<dbReference type="Gene3D" id="2.60.40.60">
    <property type="entry name" value="Cadherins"/>
    <property type="match status" value="10"/>
</dbReference>
<evidence type="ECO:0000259" key="18">
    <source>
        <dbReference type="PROSITE" id="PS50026"/>
    </source>
</evidence>
<dbReference type="InterPro" id="IPR049883">
    <property type="entry name" value="NOTCH1_EGF-like"/>
</dbReference>
<evidence type="ECO:0000256" key="9">
    <source>
        <dbReference type="ARBA" id="ARBA00022837"/>
    </source>
</evidence>
<dbReference type="InterPro" id="IPR015919">
    <property type="entry name" value="Cadherin-like_sf"/>
</dbReference>
<dbReference type="PROSITE" id="PS50025">
    <property type="entry name" value="LAM_G_DOMAIN"/>
    <property type="match status" value="1"/>
</dbReference>
<keyword evidence="7" id="KW-0732">Signal</keyword>
<dbReference type="GO" id="GO:0016477">
    <property type="term" value="P:cell migration"/>
    <property type="evidence" value="ECO:0007669"/>
    <property type="project" value="TreeGrafter"/>
</dbReference>
<dbReference type="SMART" id="SM00181">
    <property type="entry name" value="EGF"/>
    <property type="match status" value="5"/>
</dbReference>
<keyword evidence="11" id="KW-1133">Transmembrane helix</keyword>
<keyword evidence="12" id="KW-0472">Membrane</keyword>
<feature type="domain" description="Cadherin" evidence="19">
    <location>
        <begin position="679"/>
        <end position="784"/>
    </location>
</feature>
<dbReference type="Gene3D" id="2.10.25.10">
    <property type="entry name" value="Laminin"/>
    <property type="match status" value="3"/>
</dbReference>
<feature type="domain" description="Laminin G" evidence="17">
    <location>
        <begin position="1341"/>
        <end position="1544"/>
    </location>
</feature>